<sequence>MTTGVLHKILTGKGGQRDGIAPHQLEKLPEFLDEPIAVLESATVGSAIVVLTTARTASGVVIASISQARRDGNAIVNLVTSVYAKERQSWIAEQVAANRLMYMDRKKGFDTLEVSGHALNCVTEPGSQSPAPRKILLPEDLRNFRKAAGDHRFSVVPSSATLVSTGDEPGTVGRQTTAESGDRPGEA</sequence>
<gene>
    <name evidence="3" type="ORF">PDM29_15275</name>
</gene>
<dbReference type="RefSeq" id="WP_311190925.1">
    <property type="nucleotide sequence ID" value="NZ_CP115541.1"/>
</dbReference>
<evidence type="ECO:0000313" key="4">
    <source>
        <dbReference type="Proteomes" id="UP001302072"/>
    </source>
</evidence>
<dbReference type="InterPro" id="IPR041131">
    <property type="entry name" value="MuF_C"/>
</dbReference>
<reference evidence="3 4" key="1">
    <citation type="submission" date="2022-12" db="EMBL/GenBank/DDBJ databases">
        <title>Two new species, Stenotrophomonas aracearum and Stenotrophomonas oahuensis, isolated from Anthurium (Araceae family) in Hawaii.</title>
        <authorList>
            <person name="Chunag S.C."/>
            <person name="Dobhal S."/>
            <person name="Alvarez A."/>
            <person name="Arif M."/>
        </authorList>
    </citation>
    <scope>NUCLEOTIDE SEQUENCE [LARGE SCALE GENOMIC DNA]</scope>
    <source>
        <strain evidence="3 4">A5586</strain>
    </source>
</reference>
<evidence type="ECO:0000256" key="1">
    <source>
        <dbReference type="SAM" id="MobiDB-lite"/>
    </source>
</evidence>
<feature type="region of interest" description="Disordered" evidence="1">
    <location>
        <begin position="158"/>
        <end position="187"/>
    </location>
</feature>
<dbReference type="EMBL" id="CP115541">
    <property type="protein sequence ID" value="WNH51694.1"/>
    <property type="molecule type" value="Genomic_DNA"/>
</dbReference>
<evidence type="ECO:0000259" key="2">
    <source>
        <dbReference type="Pfam" id="PF18819"/>
    </source>
</evidence>
<accession>A0ABY9YLD8</accession>
<dbReference type="Pfam" id="PF18819">
    <property type="entry name" value="MuF_C"/>
    <property type="match status" value="1"/>
</dbReference>
<keyword evidence="4" id="KW-1185">Reference proteome</keyword>
<evidence type="ECO:0000313" key="3">
    <source>
        <dbReference type="EMBL" id="WNH51694.1"/>
    </source>
</evidence>
<feature type="domain" description="Phage MuF C-terminal" evidence="2">
    <location>
        <begin position="18"/>
        <end position="108"/>
    </location>
</feature>
<organism evidence="3 4">
    <name type="scientific">Stenotrophomonas oahuensis</name>
    <dbReference type="NCBI Taxonomy" id="3003271"/>
    <lineage>
        <taxon>Bacteria</taxon>
        <taxon>Pseudomonadati</taxon>
        <taxon>Pseudomonadota</taxon>
        <taxon>Gammaproteobacteria</taxon>
        <taxon>Lysobacterales</taxon>
        <taxon>Lysobacteraceae</taxon>
        <taxon>Stenotrophomonas</taxon>
    </lineage>
</organism>
<name>A0ABY9YLD8_9GAMM</name>
<protein>
    <recommendedName>
        <fullName evidence="2">Phage MuF C-terminal domain-containing protein</fullName>
    </recommendedName>
</protein>
<dbReference type="Proteomes" id="UP001302072">
    <property type="component" value="Chromosome"/>
</dbReference>
<proteinExistence type="predicted"/>